<keyword evidence="2" id="KW-0812">Transmembrane</keyword>
<sequence length="250" mass="28504">MNVPQKLGSRNPLFTLVVIGLFVAILLPASLSPNLFTLKPFSWSDVIQLLTFLLLISLFLERALEVFITPWRRDTDENLDNQVKHSERRIAEIKEQIEAESKQLETLVRLEEASSRDRQDNIARFNPAQSIGETNELNNQLHQEMDRSQDLKLKRALYKSETRRIALWLALFIGLLISGVGIRALETLVVFQDFPEKPIFYDGQILIFRSLDTLLTGGLIAGGSDGIHKLVRVFTTFLEETQTRIKDSPS</sequence>
<feature type="transmembrane region" description="Helical" evidence="2">
    <location>
        <begin position="46"/>
        <end position="64"/>
    </location>
</feature>
<feature type="coiled-coil region" evidence="1">
    <location>
        <begin position="76"/>
        <end position="114"/>
    </location>
</feature>
<organism evidence="3">
    <name type="scientific">Oscillatoriales cyanobacterium SpSt-402</name>
    <dbReference type="NCBI Taxonomy" id="2282168"/>
    <lineage>
        <taxon>Bacteria</taxon>
        <taxon>Bacillati</taxon>
        <taxon>Cyanobacteriota</taxon>
        <taxon>Cyanophyceae</taxon>
        <taxon>Oscillatoriophycideae</taxon>
        <taxon>Oscillatoriales</taxon>
    </lineage>
</organism>
<gene>
    <name evidence="3" type="ORF">ENR47_09580</name>
</gene>
<keyword evidence="2" id="KW-0472">Membrane</keyword>
<dbReference type="EMBL" id="DSRD01000599">
    <property type="protein sequence ID" value="HGW94517.1"/>
    <property type="molecule type" value="Genomic_DNA"/>
</dbReference>
<name>A0A832H585_9CYAN</name>
<evidence type="ECO:0000256" key="2">
    <source>
        <dbReference type="SAM" id="Phobius"/>
    </source>
</evidence>
<dbReference type="AlphaFoldDB" id="A0A832H585"/>
<evidence type="ECO:0000313" key="3">
    <source>
        <dbReference type="EMBL" id="HGW94517.1"/>
    </source>
</evidence>
<protein>
    <submittedName>
        <fullName evidence="3">Uncharacterized protein</fullName>
    </submittedName>
</protein>
<feature type="transmembrane region" description="Helical" evidence="2">
    <location>
        <begin position="165"/>
        <end position="185"/>
    </location>
</feature>
<feature type="transmembrane region" description="Helical" evidence="2">
    <location>
        <begin position="12"/>
        <end position="31"/>
    </location>
</feature>
<accession>A0A832H585</accession>
<comment type="caution">
    <text evidence="3">The sequence shown here is derived from an EMBL/GenBank/DDBJ whole genome shotgun (WGS) entry which is preliminary data.</text>
</comment>
<reference evidence="3" key="1">
    <citation type="journal article" date="2020" name="mSystems">
        <title>Genome- and Community-Level Interaction Insights into Carbon Utilization and Element Cycling Functions of Hydrothermarchaeota in Hydrothermal Sediment.</title>
        <authorList>
            <person name="Zhou Z."/>
            <person name="Liu Y."/>
            <person name="Xu W."/>
            <person name="Pan J."/>
            <person name="Luo Z.H."/>
            <person name="Li M."/>
        </authorList>
    </citation>
    <scope>NUCLEOTIDE SEQUENCE [LARGE SCALE GENOMIC DNA]</scope>
    <source>
        <strain evidence="3">SpSt-402</strain>
    </source>
</reference>
<proteinExistence type="predicted"/>
<keyword evidence="1" id="KW-0175">Coiled coil</keyword>
<keyword evidence="2" id="KW-1133">Transmembrane helix</keyword>
<evidence type="ECO:0000256" key="1">
    <source>
        <dbReference type="SAM" id="Coils"/>
    </source>
</evidence>